<name>A0A843TGT7_COLES</name>
<feature type="region of interest" description="Disordered" evidence="1">
    <location>
        <begin position="443"/>
        <end position="473"/>
    </location>
</feature>
<dbReference type="EMBL" id="NMUH01000020">
    <property type="protein sequence ID" value="MQL68713.1"/>
    <property type="molecule type" value="Genomic_DNA"/>
</dbReference>
<evidence type="ECO:0000313" key="2">
    <source>
        <dbReference type="EMBL" id="MQL68713.1"/>
    </source>
</evidence>
<feature type="region of interest" description="Disordered" evidence="1">
    <location>
        <begin position="1"/>
        <end position="123"/>
    </location>
</feature>
<proteinExistence type="predicted"/>
<feature type="compositionally biased region" description="Low complexity" evidence="1">
    <location>
        <begin position="101"/>
        <end position="117"/>
    </location>
</feature>
<organism evidence="2 3">
    <name type="scientific">Colocasia esculenta</name>
    <name type="common">Wild taro</name>
    <name type="synonym">Arum esculentum</name>
    <dbReference type="NCBI Taxonomy" id="4460"/>
    <lineage>
        <taxon>Eukaryota</taxon>
        <taxon>Viridiplantae</taxon>
        <taxon>Streptophyta</taxon>
        <taxon>Embryophyta</taxon>
        <taxon>Tracheophyta</taxon>
        <taxon>Spermatophyta</taxon>
        <taxon>Magnoliopsida</taxon>
        <taxon>Liliopsida</taxon>
        <taxon>Araceae</taxon>
        <taxon>Aroideae</taxon>
        <taxon>Colocasieae</taxon>
        <taxon>Colocasia</taxon>
    </lineage>
</organism>
<keyword evidence="3" id="KW-1185">Reference proteome</keyword>
<sequence length="473" mass="52504">MGFRLEGNQVRRGPVVVEAPHAQEEQPQDQGDQPQAQEEQPQDQGDQPQAQEEQPPAEGDQPQGQEDQPPLNEDQPQVPSEGDIAVHAPLSPQFQPSSIHSESPQPTFQPSTSSGGPSVPPELFSFLNDKFETLNSSIQTMSETFELRIQRLENTVSAKFIEQKAASDYAAQRFNRLIGTLGDASIELKEHQEKLEQVLKGILANSQADVFNTKQTLHEITSTRLSFAHFVDDLESMRNFNAHIDNQISDLTKEFRIMQRPVQTPFAKEVSTHPTMVSTQQPRFKGKKVDALSGQVDTGLSSQNSLFSELGQQVDTTSEQVDTGPCSQNSLFSDLGQCVDTTTRKHLKRLKEAYQVGAFVGEDFKEDPQVQKCRASTGTSRIQASSQSELLQGSTLKNKVDLSMTSVDTATTEIFFLWTGVDLSGDCVNLALQMLLQQSHSNSHNRIDENWSSEDTRRVEEGDELFSPPKGTF</sequence>
<protein>
    <submittedName>
        <fullName evidence="2">Uncharacterized protein</fullName>
    </submittedName>
</protein>
<feature type="compositionally biased region" description="Low complexity" evidence="1">
    <location>
        <begin position="28"/>
        <end position="70"/>
    </location>
</feature>
<evidence type="ECO:0000313" key="3">
    <source>
        <dbReference type="Proteomes" id="UP000652761"/>
    </source>
</evidence>
<evidence type="ECO:0000256" key="1">
    <source>
        <dbReference type="SAM" id="MobiDB-lite"/>
    </source>
</evidence>
<dbReference type="AlphaFoldDB" id="A0A843TGT7"/>
<comment type="caution">
    <text evidence="2">The sequence shown here is derived from an EMBL/GenBank/DDBJ whole genome shotgun (WGS) entry which is preliminary data.</text>
</comment>
<gene>
    <name evidence="2" type="ORF">Taro_000983</name>
</gene>
<feature type="compositionally biased region" description="Basic and acidic residues" evidence="1">
    <location>
        <begin position="445"/>
        <end position="460"/>
    </location>
</feature>
<accession>A0A843TGT7</accession>
<reference evidence="2" key="1">
    <citation type="submission" date="2017-07" db="EMBL/GenBank/DDBJ databases">
        <title>Taro Niue Genome Assembly and Annotation.</title>
        <authorList>
            <person name="Atibalentja N."/>
            <person name="Keating K."/>
            <person name="Fields C.J."/>
        </authorList>
    </citation>
    <scope>NUCLEOTIDE SEQUENCE</scope>
    <source>
        <strain evidence="2">Niue_2</strain>
        <tissue evidence="2">Leaf</tissue>
    </source>
</reference>
<dbReference type="Proteomes" id="UP000652761">
    <property type="component" value="Unassembled WGS sequence"/>
</dbReference>